<evidence type="ECO:0000256" key="6">
    <source>
        <dbReference type="ARBA" id="ARBA00022989"/>
    </source>
</evidence>
<proteinExistence type="inferred from homology"/>
<keyword evidence="7" id="KW-0472">Membrane</keyword>
<dbReference type="InterPro" id="IPR028098">
    <property type="entry name" value="Glyco_trans_4-like_N"/>
</dbReference>
<evidence type="ECO:0000256" key="7">
    <source>
        <dbReference type="ARBA" id="ARBA00023136"/>
    </source>
</evidence>
<dbReference type="KEGG" id="goe:100908045"/>
<evidence type="ECO:0000256" key="8">
    <source>
        <dbReference type="ARBA" id="ARBA00045103"/>
    </source>
</evidence>
<dbReference type="RefSeq" id="XP_003747901.1">
    <property type="nucleotide sequence ID" value="XM_003747853.1"/>
</dbReference>
<dbReference type="Proteomes" id="UP000694867">
    <property type="component" value="Unplaced"/>
</dbReference>
<protein>
    <recommendedName>
        <fullName evidence="10">Alpha-1,3/1,6-mannosyltransferase ALG2</fullName>
        <ecNumber evidence="10">2.4.1.132</ecNumber>
        <ecNumber evidence="10">2.4.1.257</ecNumber>
    </recommendedName>
    <alternativeName>
        <fullName evidence="10">GDP-Man:Man(1)GlcNAc(2)-PP-Dol alpha-1,3-mannosyltransferase</fullName>
    </alternativeName>
</protein>
<dbReference type="GO" id="GO:0004378">
    <property type="term" value="F:GDP-Man:Man(1)GlcNAc(2)-PP-Dol alpha-1,3-mannosyltransferase activity"/>
    <property type="evidence" value="ECO:0007669"/>
    <property type="project" value="UniProtKB-UniRule"/>
</dbReference>
<dbReference type="EC" id="2.4.1.257" evidence="10"/>
<keyword evidence="3 10" id="KW-0808">Transferase</keyword>
<dbReference type="PANTHER" id="PTHR45918">
    <property type="entry name" value="ALPHA-1,3/1,6-MANNOSYLTRANSFERASE ALG2"/>
    <property type="match status" value="1"/>
</dbReference>
<dbReference type="InterPro" id="IPR001296">
    <property type="entry name" value="Glyco_trans_1"/>
</dbReference>
<reference evidence="14" key="1">
    <citation type="submission" date="2025-08" db="UniProtKB">
        <authorList>
            <consortium name="RefSeq"/>
        </authorList>
    </citation>
    <scope>IDENTIFICATION</scope>
</reference>
<evidence type="ECO:0000256" key="4">
    <source>
        <dbReference type="ARBA" id="ARBA00022692"/>
    </source>
</evidence>
<dbReference type="GO" id="GO:0005789">
    <property type="term" value="C:endoplasmic reticulum membrane"/>
    <property type="evidence" value="ECO:0007669"/>
    <property type="project" value="UniProtKB-SubCell"/>
</dbReference>
<dbReference type="AlphaFoldDB" id="A0AAJ6QY64"/>
<dbReference type="GeneID" id="100908045"/>
<organism evidence="13 14">
    <name type="scientific">Galendromus occidentalis</name>
    <name type="common">western predatory mite</name>
    <dbReference type="NCBI Taxonomy" id="34638"/>
    <lineage>
        <taxon>Eukaryota</taxon>
        <taxon>Metazoa</taxon>
        <taxon>Ecdysozoa</taxon>
        <taxon>Arthropoda</taxon>
        <taxon>Chelicerata</taxon>
        <taxon>Arachnida</taxon>
        <taxon>Acari</taxon>
        <taxon>Parasitiformes</taxon>
        <taxon>Mesostigmata</taxon>
        <taxon>Gamasina</taxon>
        <taxon>Phytoseioidea</taxon>
        <taxon>Phytoseiidae</taxon>
        <taxon>Typhlodrominae</taxon>
        <taxon>Galendromus</taxon>
    </lineage>
</organism>
<comment type="subcellular location">
    <subcellularLocation>
        <location evidence="10">Endoplasmic reticulum membrane</location>
        <topology evidence="10">Single-pass membrane protein</topology>
    </subcellularLocation>
</comment>
<evidence type="ECO:0000259" key="11">
    <source>
        <dbReference type="Pfam" id="PF00534"/>
    </source>
</evidence>
<keyword evidence="5" id="KW-0256">Endoplasmic reticulum</keyword>
<keyword evidence="2 10" id="KW-0328">Glycosyltransferase</keyword>
<feature type="domain" description="Glycosyltransferase subfamily 4-like N-terminal" evidence="12">
    <location>
        <begin position="12"/>
        <end position="189"/>
    </location>
</feature>
<comment type="similarity">
    <text evidence="10">Belongs to the glycosyltransferase group 1 family.</text>
</comment>
<evidence type="ECO:0000256" key="3">
    <source>
        <dbReference type="ARBA" id="ARBA00022679"/>
    </source>
</evidence>
<keyword evidence="4" id="KW-0812">Transmembrane</keyword>
<gene>
    <name evidence="14" type="primary">LOC100908045</name>
</gene>
<name>A0AAJ6QY64_9ACAR</name>
<comment type="pathway">
    <text evidence="1 10">Protein modification; protein glycosylation.</text>
</comment>
<dbReference type="Pfam" id="PF13439">
    <property type="entry name" value="Glyco_transf_4"/>
    <property type="match status" value="1"/>
</dbReference>
<evidence type="ECO:0000313" key="14">
    <source>
        <dbReference type="RefSeq" id="XP_003747901.1"/>
    </source>
</evidence>
<dbReference type="GO" id="GO:0102704">
    <property type="term" value="F:GDP-Man:Man(2)GlcNAc(2)-PP-Dol alpha-1,6-mannosyltransferase activity"/>
    <property type="evidence" value="ECO:0007669"/>
    <property type="project" value="UniProtKB-UniRule"/>
</dbReference>
<evidence type="ECO:0000256" key="1">
    <source>
        <dbReference type="ARBA" id="ARBA00004922"/>
    </source>
</evidence>
<evidence type="ECO:0000256" key="2">
    <source>
        <dbReference type="ARBA" id="ARBA00022676"/>
    </source>
</evidence>
<dbReference type="InterPro" id="IPR027054">
    <property type="entry name" value="ALG2"/>
</dbReference>
<accession>A0AAJ6QY64</accession>
<comment type="catalytic activity">
    <reaction evidence="9 10">
        <text>an alpha-D-Man-(1-&gt;3)-beta-D-Man-(1-&gt;4)-beta-D-GlcNAc-(1-&gt;4)-alpha-D-GlcNAc-diphospho-di-trans,poly-cis-dolichol + GDP-alpha-D-mannose = an alpha-D-Man-(1-&gt;3)-[alpha-D-Man-(1-&gt;6)]-beta-D-Man-(1-&gt;4)-beta-D-GlcNAc-(1-&gt;4)-alpha-D-GlcNAc-diphospho-di-trans,poly-cis-dolichol + GDP + H(+)</text>
        <dbReference type="Rhea" id="RHEA:29519"/>
        <dbReference type="Rhea" id="RHEA-COMP:19513"/>
        <dbReference type="Rhea" id="RHEA-COMP:19515"/>
        <dbReference type="ChEBI" id="CHEBI:15378"/>
        <dbReference type="ChEBI" id="CHEBI:57527"/>
        <dbReference type="ChEBI" id="CHEBI:58189"/>
        <dbReference type="ChEBI" id="CHEBI:132510"/>
        <dbReference type="ChEBI" id="CHEBI:132511"/>
        <dbReference type="EC" id="2.4.1.257"/>
    </reaction>
    <physiologicalReaction direction="left-to-right" evidence="9 10">
        <dbReference type="Rhea" id="RHEA:29520"/>
    </physiologicalReaction>
</comment>
<comment type="catalytic activity">
    <reaction evidence="8 10">
        <text>a beta-D-Man-(1-&gt;4)-beta-D-GlcNAc-(1-&gt;4)-alpha-D-GlcNAc-diphospho-di-trans,poly-cis-dolichol + GDP-alpha-D-mannose = an alpha-D-Man-(1-&gt;3)-beta-D-Man-(1-&gt;4)-beta-D-GlcNAc-(1-&gt;4)-alpha-D-GlcNAc-diphospho-di-trans,poly-cis-dolichol + GDP + H(+)</text>
        <dbReference type="Rhea" id="RHEA:29515"/>
        <dbReference type="Rhea" id="RHEA-COMP:19511"/>
        <dbReference type="Rhea" id="RHEA-COMP:19513"/>
        <dbReference type="ChEBI" id="CHEBI:15378"/>
        <dbReference type="ChEBI" id="CHEBI:57527"/>
        <dbReference type="ChEBI" id="CHEBI:58189"/>
        <dbReference type="ChEBI" id="CHEBI:58472"/>
        <dbReference type="ChEBI" id="CHEBI:132510"/>
        <dbReference type="EC" id="2.4.1.132"/>
    </reaction>
    <physiologicalReaction direction="left-to-right" evidence="8 10">
        <dbReference type="Rhea" id="RHEA:29516"/>
    </physiologicalReaction>
</comment>
<dbReference type="Pfam" id="PF00534">
    <property type="entry name" value="Glycos_transf_1"/>
    <property type="match status" value="1"/>
</dbReference>
<dbReference type="SUPFAM" id="SSF53756">
    <property type="entry name" value="UDP-Glycosyltransferase/glycogen phosphorylase"/>
    <property type="match status" value="1"/>
</dbReference>
<evidence type="ECO:0000256" key="5">
    <source>
        <dbReference type="ARBA" id="ARBA00022824"/>
    </source>
</evidence>
<evidence type="ECO:0000259" key="12">
    <source>
        <dbReference type="Pfam" id="PF13439"/>
    </source>
</evidence>
<comment type="function">
    <text evidence="10">Mannosylates Man(2)GlcNAc(2)-dolichol diphosphate and Man(1)GlcNAc(2)-dolichol diphosphate to form Man(3)GlcNAc(2)-dolichol diphosphate.</text>
</comment>
<keyword evidence="6" id="KW-1133">Transmembrane helix</keyword>
<sequence length="409" mass="46509">MKVTFIHLDLGIGGAERLVVDSGIALQNAGHSVEFITSHHDRSHCFPETKSQLPVTVVGDWLPRSIFGKFYVLCSILRMLFISLYLVIVRRGSKRPDVIFLDQVSQCMPILRWLGVPVLFYCHHPDCLLVQRRSALRDAYRKPIDWLEEYTTSLADIIVVNSRYTERVFRTTFRGLAHIPLEVIYPTVNFSLFDSPLEENCLEQYPELRNPELTKFLSINRYERKKKIHLALEALKIALDSGRRGLHLVIAGGFDSGNKENIEHYNELVGLATKLDIGNHVTFLKSPSDKEKQLLMHLCSAVVYTPENEHFGIVPIEAMYSKRPVIATNTGGPLETIEHNSTGFLCEPTGEAFGRAMLEIATSPRRTVEEMGSAGRKRVVTLFSFEAFQRGLCELLEKLVPERRGRERE</sequence>
<feature type="domain" description="Glycosyl transferase family 1" evidence="11">
    <location>
        <begin position="210"/>
        <end position="378"/>
    </location>
</feature>
<evidence type="ECO:0000256" key="9">
    <source>
        <dbReference type="ARBA" id="ARBA00045104"/>
    </source>
</evidence>
<evidence type="ECO:0000256" key="10">
    <source>
        <dbReference type="RuleBase" id="RU367136"/>
    </source>
</evidence>
<dbReference type="CDD" id="cd03805">
    <property type="entry name" value="GT4_ALG2-like"/>
    <property type="match status" value="1"/>
</dbReference>
<dbReference type="EC" id="2.4.1.132" evidence="10"/>
<dbReference type="Gene3D" id="3.40.50.2000">
    <property type="entry name" value="Glycogen Phosphorylase B"/>
    <property type="match status" value="2"/>
</dbReference>
<evidence type="ECO:0000313" key="13">
    <source>
        <dbReference type="Proteomes" id="UP000694867"/>
    </source>
</evidence>
<keyword evidence="13" id="KW-1185">Reference proteome</keyword>
<dbReference type="PANTHER" id="PTHR45918:SF1">
    <property type="entry name" value="ALPHA-1,3_1,6-MANNOSYLTRANSFERASE ALG2"/>
    <property type="match status" value="1"/>
</dbReference>